<evidence type="ECO:0000313" key="8">
    <source>
        <dbReference type="Proteomes" id="UP000585614"/>
    </source>
</evidence>
<proteinExistence type="predicted"/>
<accession>A0A7J7YUB8</accession>
<reference evidence="7 8" key="1">
    <citation type="journal article" date="2020" name="Nature">
        <title>Six reference-quality genomes reveal evolution of bat adaptations.</title>
        <authorList>
            <person name="Jebb D."/>
            <person name="Huang Z."/>
            <person name="Pippel M."/>
            <person name="Hughes G.M."/>
            <person name="Lavrichenko K."/>
            <person name="Devanna P."/>
            <person name="Winkler S."/>
            <person name="Jermiin L.S."/>
            <person name="Skirmuntt E.C."/>
            <person name="Katzourakis A."/>
            <person name="Burkitt-Gray L."/>
            <person name="Ray D.A."/>
            <person name="Sullivan K.A.M."/>
            <person name="Roscito J.G."/>
            <person name="Kirilenko B.M."/>
            <person name="Davalos L.M."/>
            <person name="Corthals A.P."/>
            <person name="Power M.L."/>
            <person name="Jones G."/>
            <person name="Ransome R.D."/>
            <person name="Dechmann D.K.N."/>
            <person name="Locatelli A.G."/>
            <person name="Puechmaille S.J."/>
            <person name="Fedrigo O."/>
            <person name="Jarvis E.D."/>
            <person name="Hiller M."/>
            <person name="Vernes S.C."/>
            <person name="Myers E.W."/>
            <person name="Teeling E.C."/>
        </authorList>
    </citation>
    <scope>NUCLEOTIDE SEQUENCE [LARGE SCALE GENOMIC DNA]</scope>
    <source>
        <strain evidence="7">MRhiFer1</strain>
        <tissue evidence="7">Lung</tissue>
    </source>
</reference>
<sequence>MNCIAAEVEFREGEDEERVEEEDVIEQRDNGDREGEEGDEDELPRSSYKAPQAIPKEESRTRAHKYVYLVCNELGDNG</sequence>
<dbReference type="Pfam" id="PF04712">
    <property type="entry name" value="Radial_spoke"/>
    <property type="match status" value="1"/>
</dbReference>
<evidence type="ECO:0000256" key="2">
    <source>
        <dbReference type="ARBA" id="ARBA00022490"/>
    </source>
</evidence>
<feature type="region of interest" description="Disordered" evidence="6">
    <location>
        <begin position="1"/>
        <end position="59"/>
    </location>
</feature>
<evidence type="ECO:0000256" key="6">
    <source>
        <dbReference type="SAM" id="MobiDB-lite"/>
    </source>
</evidence>
<name>A0A7J7YUB8_RHIFE</name>
<dbReference type="Proteomes" id="UP000585614">
    <property type="component" value="Unassembled WGS sequence"/>
</dbReference>
<feature type="compositionally biased region" description="Acidic residues" evidence="6">
    <location>
        <begin position="12"/>
        <end position="24"/>
    </location>
</feature>
<evidence type="ECO:0000256" key="1">
    <source>
        <dbReference type="ARBA" id="ARBA00004430"/>
    </source>
</evidence>
<keyword evidence="2" id="KW-0963">Cytoplasm</keyword>
<dbReference type="InterPro" id="IPR006802">
    <property type="entry name" value="Radial_spoke"/>
</dbReference>
<evidence type="ECO:0000313" key="7">
    <source>
        <dbReference type="EMBL" id="KAF6365246.1"/>
    </source>
</evidence>
<keyword evidence="5" id="KW-0966">Cell projection</keyword>
<evidence type="ECO:0000256" key="4">
    <source>
        <dbReference type="ARBA" id="ARBA00023212"/>
    </source>
</evidence>
<organism evidence="7 8">
    <name type="scientific">Rhinolophus ferrumequinum</name>
    <name type="common">Greater horseshoe bat</name>
    <dbReference type="NCBI Taxonomy" id="59479"/>
    <lineage>
        <taxon>Eukaryota</taxon>
        <taxon>Metazoa</taxon>
        <taxon>Chordata</taxon>
        <taxon>Craniata</taxon>
        <taxon>Vertebrata</taxon>
        <taxon>Euteleostomi</taxon>
        <taxon>Mammalia</taxon>
        <taxon>Eutheria</taxon>
        <taxon>Laurasiatheria</taxon>
        <taxon>Chiroptera</taxon>
        <taxon>Yinpterochiroptera</taxon>
        <taxon>Rhinolophoidea</taxon>
        <taxon>Rhinolophidae</taxon>
        <taxon>Rhinolophinae</taxon>
        <taxon>Rhinolophus</taxon>
    </lineage>
</organism>
<dbReference type="EMBL" id="JACAGC010000005">
    <property type="protein sequence ID" value="KAF6365246.1"/>
    <property type="molecule type" value="Genomic_DNA"/>
</dbReference>
<dbReference type="AlphaFoldDB" id="A0A7J7YUB8"/>
<dbReference type="GO" id="GO:0001534">
    <property type="term" value="C:radial spoke"/>
    <property type="evidence" value="ECO:0007669"/>
    <property type="project" value="InterPro"/>
</dbReference>
<evidence type="ECO:0000256" key="5">
    <source>
        <dbReference type="ARBA" id="ARBA00023273"/>
    </source>
</evidence>
<comment type="caution">
    <text evidence="7">The sequence shown here is derived from an EMBL/GenBank/DDBJ whole genome shotgun (WGS) entry which is preliminary data.</text>
</comment>
<gene>
    <name evidence="7" type="ORF">mRhiFer1_014720</name>
</gene>
<comment type="subcellular location">
    <subcellularLocation>
        <location evidence="1">Cytoplasm</location>
        <location evidence="1">Cytoskeleton</location>
        <location evidence="1">Cilium axoneme</location>
    </subcellularLocation>
</comment>
<dbReference type="GO" id="GO:0060271">
    <property type="term" value="P:cilium assembly"/>
    <property type="evidence" value="ECO:0007669"/>
    <property type="project" value="InterPro"/>
</dbReference>
<keyword evidence="4" id="KW-0206">Cytoskeleton</keyword>
<dbReference type="GO" id="GO:0060294">
    <property type="term" value="P:cilium movement involved in cell motility"/>
    <property type="evidence" value="ECO:0007669"/>
    <property type="project" value="InterPro"/>
</dbReference>
<evidence type="ECO:0000256" key="3">
    <source>
        <dbReference type="ARBA" id="ARBA00023069"/>
    </source>
</evidence>
<keyword evidence="3" id="KW-0969">Cilium</keyword>
<protein>
    <submittedName>
        <fullName evidence="7">Uncharacterized protein</fullName>
    </submittedName>
</protein>